<dbReference type="InterPro" id="IPR022409">
    <property type="entry name" value="PKD/Chitinase_dom"/>
</dbReference>
<dbReference type="NCBIfam" id="TIGR04215">
    <property type="entry name" value="choice_anch_A"/>
    <property type="match status" value="1"/>
</dbReference>
<dbReference type="RefSeq" id="WP_274270115.1">
    <property type="nucleotide sequence ID" value="NZ_JAOSLC020000002.1"/>
</dbReference>
<dbReference type="PROSITE" id="PS50093">
    <property type="entry name" value="PKD"/>
    <property type="match status" value="1"/>
</dbReference>
<dbReference type="Pfam" id="PF18911">
    <property type="entry name" value="PKD_4"/>
    <property type="match status" value="1"/>
</dbReference>
<dbReference type="InterPro" id="IPR035986">
    <property type="entry name" value="PKD_dom_sf"/>
</dbReference>
<reference evidence="2" key="1">
    <citation type="submission" date="2023-02" db="EMBL/GenBank/DDBJ databases">
        <title>Polaribacter ponticola sp. nov., isolated from seawater.</title>
        <authorList>
            <person name="Baek J.H."/>
            <person name="Kim J.M."/>
            <person name="Choi D.G."/>
            <person name="Jeon C.O."/>
        </authorList>
    </citation>
    <scope>NUCLEOTIDE SEQUENCE</scope>
    <source>
        <strain evidence="2">MSW5</strain>
    </source>
</reference>
<accession>A0ABT5S4G1</accession>
<dbReference type="Gene3D" id="2.60.40.10">
    <property type="entry name" value="Immunoglobulins"/>
    <property type="match status" value="1"/>
</dbReference>
<dbReference type="Proteomes" id="UP001151478">
    <property type="component" value="Unassembled WGS sequence"/>
</dbReference>
<comment type="caution">
    <text evidence="2">The sequence shown here is derived from an EMBL/GenBank/DDBJ whole genome shotgun (WGS) entry which is preliminary data.</text>
</comment>
<dbReference type="InterPro" id="IPR013783">
    <property type="entry name" value="Ig-like_fold"/>
</dbReference>
<dbReference type="InterPro" id="IPR000601">
    <property type="entry name" value="PKD_dom"/>
</dbReference>
<dbReference type="InterPro" id="IPR026588">
    <property type="entry name" value="Choice_anch_A"/>
</dbReference>
<dbReference type="SMART" id="SM00089">
    <property type="entry name" value="PKD"/>
    <property type="match status" value="1"/>
</dbReference>
<name>A0ABT5S4G1_9FLAO</name>
<dbReference type="SUPFAM" id="SSF49299">
    <property type="entry name" value="PKD domain"/>
    <property type="match status" value="1"/>
</dbReference>
<evidence type="ECO:0000259" key="1">
    <source>
        <dbReference type="PROSITE" id="PS50093"/>
    </source>
</evidence>
<protein>
    <submittedName>
        <fullName evidence="2">Choice-of-anchor A family protein</fullName>
    </submittedName>
</protein>
<evidence type="ECO:0000313" key="3">
    <source>
        <dbReference type="Proteomes" id="UP001151478"/>
    </source>
</evidence>
<keyword evidence="3" id="KW-1185">Reference proteome</keyword>
<organism evidence="2 3">
    <name type="scientific">Polaribacter ponticola</name>
    <dbReference type="NCBI Taxonomy" id="2978475"/>
    <lineage>
        <taxon>Bacteria</taxon>
        <taxon>Pseudomonadati</taxon>
        <taxon>Bacteroidota</taxon>
        <taxon>Flavobacteriia</taxon>
        <taxon>Flavobacteriales</taxon>
        <taxon>Flavobacteriaceae</taxon>
    </lineage>
</organism>
<sequence>MNYTKKQSPIVILCILLSFQFLFGNNYSSENAVNFKLPKTELNSVKIVLKNSFYERHISNWKNLEVFNHSKQEQNIEITNNLIQVDKKEWNCIQTSPTAPALGFNVFTLESLKLSTNETEGSVATGGDLTIAGNYQIATNDNGTFEIDNTPIGLLVGGKVIYQSGNSLQINQNSYIKIGDNQGSTVWYKDQNNASSNIRITPNSNYNSSPRILLQTNANQLNVSSTNNPVFENNLIDFSSAFQTLETNALSLSQNTNNAQLTNPNGQPISNTSLPNQIKINLQNGVNYLNVTGNDINNVSVFTYNNKPSANKILVINVNTSDTFDWNVWNQSGIGQQEAHYIIYNFYNTKTLNIKGNSTIEGSVFAPFADINKSVNQSNIEGQVIGKSFFHSGGEVHSANFTPAITSCSNSNGVAPTSEFTANNEEQCIETNEFIFNNTSNTGATAQPEDPITYAWNFGDGTTSTLMNPTKTYTSSGVFTVSLVATNTFGSDTETKQITVKNAINTPIINEITVPSPSGAVSREFTLNNDTYYDSFSWGLVNVGSNLYPNQKVVTFDFTAEGSYELIVTGIKNGCSQSLTHSVIITSGEVTTGNNGGTESESLGDAISKMYVKRKKNSEPTIFVKSKKTSTIKVN</sequence>
<dbReference type="CDD" id="cd00146">
    <property type="entry name" value="PKD"/>
    <property type="match status" value="1"/>
</dbReference>
<feature type="domain" description="PKD" evidence="1">
    <location>
        <begin position="450"/>
        <end position="500"/>
    </location>
</feature>
<dbReference type="Pfam" id="PF20597">
    <property type="entry name" value="pAdhesive_15"/>
    <property type="match status" value="1"/>
</dbReference>
<proteinExistence type="predicted"/>
<dbReference type="EMBL" id="JAOSLC020000002">
    <property type="protein sequence ID" value="MDD7912993.1"/>
    <property type="molecule type" value="Genomic_DNA"/>
</dbReference>
<evidence type="ECO:0000313" key="2">
    <source>
        <dbReference type="EMBL" id="MDD7912993.1"/>
    </source>
</evidence>
<gene>
    <name evidence="2" type="ORF">N5A56_000440</name>
</gene>